<keyword evidence="2" id="KW-0472">Membrane</keyword>
<protein>
    <submittedName>
        <fullName evidence="4">Outer membrane beta-barrel protein</fullName>
    </submittedName>
</protein>
<evidence type="ECO:0000256" key="2">
    <source>
        <dbReference type="SAM" id="Phobius"/>
    </source>
</evidence>
<dbReference type="InterPro" id="IPR025665">
    <property type="entry name" value="Beta-barrel_OMP_2"/>
</dbReference>
<feature type="compositionally biased region" description="Polar residues" evidence="1">
    <location>
        <begin position="165"/>
        <end position="183"/>
    </location>
</feature>
<evidence type="ECO:0000313" key="4">
    <source>
        <dbReference type="EMBL" id="MBO9205103.1"/>
    </source>
</evidence>
<dbReference type="Gene3D" id="2.40.160.20">
    <property type="match status" value="1"/>
</dbReference>
<dbReference type="SUPFAM" id="SSF56925">
    <property type="entry name" value="OMPA-like"/>
    <property type="match status" value="1"/>
</dbReference>
<dbReference type="EMBL" id="JAGHKO010000017">
    <property type="protein sequence ID" value="MBO9205103.1"/>
    <property type="molecule type" value="Genomic_DNA"/>
</dbReference>
<gene>
    <name evidence="4" type="ORF">J7I42_32750</name>
</gene>
<dbReference type="RefSeq" id="WP_209144338.1">
    <property type="nucleotide sequence ID" value="NZ_JAGHKO010000017.1"/>
</dbReference>
<feature type="region of interest" description="Disordered" evidence="1">
    <location>
        <begin position="87"/>
        <end position="109"/>
    </location>
</feature>
<feature type="compositionally biased region" description="Low complexity" evidence="1">
    <location>
        <begin position="96"/>
        <end position="108"/>
    </location>
</feature>
<feature type="region of interest" description="Disordered" evidence="1">
    <location>
        <begin position="141"/>
        <end position="301"/>
    </location>
</feature>
<feature type="compositionally biased region" description="Polar residues" evidence="1">
    <location>
        <begin position="146"/>
        <end position="155"/>
    </location>
</feature>
<evidence type="ECO:0000313" key="5">
    <source>
        <dbReference type="Proteomes" id="UP000677244"/>
    </source>
</evidence>
<feature type="domain" description="Outer membrane protein beta-barrel" evidence="3">
    <location>
        <begin position="294"/>
        <end position="466"/>
    </location>
</feature>
<organism evidence="4 5">
    <name type="scientific">Niastella soli</name>
    <dbReference type="NCBI Taxonomy" id="2821487"/>
    <lineage>
        <taxon>Bacteria</taxon>
        <taxon>Pseudomonadati</taxon>
        <taxon>Bacteroidota</taxon>
        <taxon>Chitinophagia</taxon>
        <taxon>Chitinophagales</taxon>
        <taxon>Chitinophagaceae</taxon>
        <taxon>Niastella</taxon>
    </lineage>
</organism>
<keyword evidence="5" id="KW-1185">Reference proteome</keyword>
<comment type="caution">
    <text evidence="4">The sequence shown here is derived from an EMBL/GenBank/DDBJ whole genome shotgun (WGS) entry which is preliminary data.</text>
</comment>
<feature type="transmembrane region" description="Helical" evidence="2">
    <location>
        <begin position="49"/>
        <end position="68"/>
    </location>
</feature>
<evidence type="ECO:0000259" key="3">
    <source>
        <dbReference type="Pfam" id="PF13568"/>
    </source>
</evidence>
<feature type="compositionally biased region" description="Polar residues" evidence="1">
    <location>
        <begin position="223"/>
        <end position="258"/>
    </location>
</feature>
<evidence type="ECO:0000256" key="1">
    <source>
        <dbReference type="SAM" id="MobiDB-lite"/>
    </source>
</evidence>
<accession>A0ABS3Z4K6</accession>
<reference evidence="4 5" key="1">
    <citation type="submission" date="2021-03" db="EMBL/GenBank/DDBJ databases">
        <title>Assistant Professor.</title>
        <authorList>
            <person name="Huq M.A."/>
        </authorList>
    </citation>
    <scope>NUCLEOTIDE SEQUENCE [LARGE SCALE GENOMIC DNA]</scope>
    <source>
        <strain evidence="4 5">MAH-29</strain>
    </source>
</reference>
<name>A0ABS3Z4K6_9BACT</name>
<dbReference type="Proteomes" id="UP000677244">
    <property type="component" value="Unassembled WGS sequence"/>
</dbReference>
<dbReference type="Pfam" id="PF13568">
    <property type="entry name" value="OMP_b-brl_2"/>
    <property type="match status" value="1"/>
</dbReference>
<keyword evidence="2" id="KW-0812">Transmembrane</keyword>
<proteinExistence type="predicted"/>
<keyword evidence="2" id="KW-1133">Transmembrane helix</keyword>
<dbReference type="InterPro" id="IPR011250">
    <property type="entry name" value="OMP/PagP_B-barrel"/>
</dbReference>
<sequence length="508" mass="55976">MYPLDDDNLDRLSREAAEGFEVGASASGWDHLEQRLDIEMPKEKKRRRFLFWLFLITATTGGALTGILKYHPATPIAKNVSSAFPAADNTSPLPENQTGNTRTTNTNQHEAVTGTHETPVTTAPYSGKQPIGSNQATIAPATTTTKPGINTSKPGINQGVAAPVTASNKPSTQPVEKPTSQKGSKPGRVRIQKAPATLNYAVMAPVIGTSRSNKPAKQKPGRRSSNTTSNQNKQAEPTVSANNSPTLAPENRLTTVDKTTNDEVVTANPTTGAHTDSVKKTVAASAGDSTKPVAQQKKKDKIQQPLEIGAIVGPDMSAVAFGPLYKPGYNFGLQIGYRFSDRWSVNTGVIYTKKFYKTDSSHFKYKDYSMPNMKTVSSVEGNCSMWEIPVNVRYDFSFNEKRRWFASTGLSTYLMDKEDYDVYYRWNGGPTYPQDLYNDTNSNYFFSILNLSVGMERSLGKRFSVQAEPYLKIPLTGLGKGEMRMNSYGILFALKYKPFFNKKRSDNK</sequence>